<organism evidence="2 3">
    <name type="scientific">Rubroshorea leprosula</name>
    <dbReference type="NCBI Taxonomy" id="152421"/>
    <lineage>
        <taxon>Eukaryota</taxon>
        <taxon>Viridiplantae</taxon>
        <taxon>Streptophyta</taxon>
        <taxon>Embryophyta</taxon>
        <taxon>Tracheophyta</taxon>
        <taxon>Spermatophyta</taxon>
        <taxon>Magnoliopsida</taxon>
        <taxon>eudicotyledons</taxon>
        <taxon>Gunneridae</taxon>
        <taxon>Pentapetalae</taxon>
        <taxon>rosids</taxon>
        <taxon>malvids</taxon>
        <taxon>Malvales</taxon>
        <taxon>Dipterocarpaceae</taxon>
        <taxon>Rubroshorea</taxon>
    </lineage>
</organism>
<evidence type="ECO:0000256" key="1">
    <source>
        <dbReference type="SAM" id="MobiDB-lite"/>
    </source>
</evidence>
<evidence type="ECO:0000313" key="2">
    <source>
        <dbReference type="EMBL" id="GKV13562.1"/>
    </source>
</evidence>
<dbReference type="EMBL" id="BPVZ01000039">
    <property type="protein sequence ID" value="GKV13562.1"/>
    <property type="molecule type" value="Genomic_DNA"/>
</dbReference>
<sequence length="227" mass="25614">MKLIQLCATTSIHSSTKLAVAEADSLMIEIDNDVLESEESIDAATHLLLELLNGNPFELCQVIDQNEALNAAEVLSKAPTLDASVRVFWSYFPTVYKNFSQRFMNEEKVVSSASAAIDLARQRKEVVEKKKSIYEKVRNSISTQMKLHQDNLDEIAKLEARLVELKKTTTKEEDNLKSLKAKRSKLLVKLKEDGREALAAKSEAAQQEEKAKETNNTLQQMRDEWAT</sequence>
<accession>A0AAV5JPU1</accession>
<keyword evidence="3" id="KW-1185">Reference proteome</keyword>
<comment type="caution">
    <text evidence="2">The sequence shown here is derived from an EMBL/GenBank/DDBJ whole genome shotgun (WGS) entry which is preliminary data.</text>
</comment>
<gene>
    <name evidence="2" type="ORF">SLEP1_g24558</name>
</gene>
<name>A0AAV5JPU1_9ROSI</name>
<reference evidence="2 3" key="1">
    <citation type="journal article" date="2021" name="Commun. Biol.">
        <title>The genome of Shorea leprosula (Dipterocarpaceae) highlights the ecological relevance of drought in aseasonal tropical rainforests.</title>
        <authorList>
            <person name="Ng K.K.S."/>
            <person name="Kobayashi M.J."/>
            <person name="Fawcett J.A."/>
            <person name="Hatakeyama M."/>
            <person name="Paape T."/>
            <person name="Ng C.H."/>
            <person name="Ang C.C."/>
            <person name="Tnah L.H."/>
            <person name="Lee C.T."/>
            <person name="Nishiyama T."/>
            <person name="Sese J."/>
            <person name="O'Brien M.J."/>
            <person name="Copetti D."/>
            <person name="Mohd Noor M.I."/>
            <person name="Ong R.C."/>
            <person name="Putra M."/>
            <person name="Sireger I.Z."/>
            <person name="Indrioko S."/>
            <person name="Kosugi Y."/>
            <person name="Izuno A."/>
            <person name="Isagi Y."/>
            <person name="Lee S.L."/>
            <person name="Shimizu K.K."/>
        </authorList>
    </citation>
    <scope>NUCLEOTIDE SEQUENCE [LARGE SCALE GENOMIC DNA]</scope>
    <source>
        <strain evidence="2">214</strain>
    </source>
</reference>
<dbReference type="AlphaFoldDB" id="A0AAV5JPU1"/>
<dbReference type="Proteomes" id="UP001054252">
    <property type="component" value="Unassembled WGS sequence"/>
</dbReference>
<protein>
    <submittedName>
        <fullName evidence="2">Uncharacterized protein</fullName>
    </submittedName>
</protein>
<proteinExistence type="predicted"/>
<feature type="region of interest" description="Disordered" evidence="1">
    <location>
        <begin position="198"/>
        <end position="227"/>
    </location>
</feature>
<evidence type="ECO:0000313" key="3">
    <source>
        <dbReference type="Proteomes" id="UP001054252"/>
    </source>
</evidence>